<organism evidence="1 2">
    <name type="scientific">Actinokineospora spheciospongiae</name>
    <dbReference type="NCBI Taxonomy" id="909613"/>
    <lineage>
        <taxon>Bacteria</taxon>
        <taxon>Bacillati</taxon>
        <taxon>Actinomycetota</taxon>
        <taxon>Actinomycetes</taxon>
        <taxon>Pseudonocardiales</taxon>
        <taxon>Pseudonocardiaceae</taxon>
        <taxon>Actinokineospora</taxon>
    </lineage>
</organism>
<dbReference type="AlphaFoldDB" id="W7J4T9"/>
<protein>
    <submittedName>
        <fullName evidence="1">Uncharacterized protein</fullName>
    </submittedName>
</protein>
<name>W7J4T9_9PSEU</name>
<reference evidence="1 2" key="1">
    <citation type="journal article" date="2014" name="Genome Announc.">
        <title>Draft Genome Sequence of the Antitrypanosomally Active Sponge-Associated Bacterium Actinokineospora sp. Strain EG49.</title>
        <authorList>
            <person name="Harjes J."/>
            <person name="Ryu T."/>
            <person name="Abdelmohsen U.R."/>
            <person name="Moitinho-Silva L."/>
            <person name="Horn H."/>
            <person name="Ravasi T."/>
            <person name="Hentschel U."/>
        </authorList>
    </citation>
    <scope>NUCLEOTIDE SEQUENCE [LARGE SCALE GENOMIC DNA]</scope>
    <source>
        <strain evidence="1 2">EG49</strain>
    </source>
</reference>
<dbReference type="EMBL" id="AYXG01000130">
    <property type="protein sequence ID" value="EWC61109.1"/>
    <property type="molecule type" value="Genomic_DNA"/>
</dbReference>
<sequence>MSDRAPAVRNGLVRTCRLLGRRTLGPVSGIRRSRVPGWENRTTTWWQLHRFVDQQAENRRSASLRRCCRHR</sequence>
<comment type="caution">
    <text evidence="1">The sequence shown here is derived from an EMBL/GenBank/DDBJ whole genome shotgun (WGS) entry which is preliminary data.</text>
</comment>
<evidence type="ECO:0000313" key="2">
    <source>
        <dbReference type="Proteomes" id="UP000019277"/>
    </source>
</evidence>
<gene>
    <name evidence="1" type="ORF">UO65_3590</name>
</gene>
<accession>W7J4T9</accession>
<dbReference type="Proteomes" id="UP000019277">
    <property type="component" value="Unassembled WGS sequence"/>
</dbReference>
<proteinExistence type="predicted"/>
<evidence type="ECO:0000313" key="1">
    <source>
        <dbReference type="EMBL" id="EWC61109.1"/>
    </source>
</evidence>
<keyword evidence="2" id="KW-1185">Reference proteome</keyword>